<dbReference type="PROSITE" id="PS50011">
    <property type="entry name" value="PROTEIN_KINASE_DOM"/>
    <property type="match status" value="1"/>
</dbReference>
<keyword evidence="5" id="KW-1185">Reference proteome</keyword>
<evidence type="ECO:0000313" key="5">
    <source>
        <dbReference type="Proteomes" id="UP000029981"/>
    </source>
</evidence>
<evidence type="ECO:0000313" key="4">
    <source>
        <dbReference type="EMBL" id="KGN50947.1"/>
    </source>
</evidence>
<evidence type="ECO:0000259" key="3">
    <source>
        <dbReference type="PROSITE" id="PS50011"/>
    </source>
</evidence>
<dbReference type="AlphaFoldDB" id="A0A0A0KRD8"/>
<dbReference type="Gramene" id="KGN50947">
    <property type="protein sequence ID" value="KGN50947"/>
    <property type="gene ID" value="Csa_5G359150"/>
</dbReference>
<reference evidence="4 5" key="2">
    <citation type="journal article" date="2009" name="PLoS ONE">
        <title>An integrated genetic and cytogenetic map of the cucumber genome.</title>
        <authorList>
            <person name="Ren Y."/>
            <person name="Zhang Z."/>
            <person name="Liu J."/>
            <person name="Staub J.E."/>
            <person name="Han Y."/>
            <person name="Cheng Z."/>
            <person name="Li X."/>
            <person name="Lu J."/>
            <person name="Miao H."/>
            <person name="Kang H."/>
            <person name="Xie B."/>
            <person name="Gu X."/>
            <person name="Wang X."/>
            <person name="Du Y."/>
            <person name="Jin W."/>
            <person name="Huang S."/>
        </authorList>
    </citation>
    <scope>NUCLEOTIDE SEQUENCE [LARGE SCALE GENOMIC DNA]</scope>
    <source>
        <strain evidence="5">cv. 9930</strain>
    </source>
</reference>
<dbReference type="Proteomes" id="UP000029981">
    <property type="component" value="Chromosome 5"/>
</dbReference>
<dbReference type="GO" id="GO:0005524">
    <property type="term" value="F:ATP binding"/>
    <property type="evidence" value="ECO:0007669"/>
    <property type="project" value="UniProtKB-KW"/>
</dbReference>
<reference evidence="4 5" key="4">
    <citation type="journal article" date="2011" name="BMC Genomics">
        <title>RNA-Seq improves annotation of protein-coding genes in the cucumber genome.</title>
        <authorList>
            <person name="Li Z."/>
            <person name="Zhang Z."/>
            <person name="Yan P."/>
            <person name="Huang S."/>
            <person name="Fei Z."/>
            <person name="Lin K."/>
        </authorList>
    </citation>
    <scope>NUCLEOTIDE SEQUENCE [LARGE SCALE GENOMIC DNA]</scope>
    <source>
        <strain evidence="5">cv. 9930</strain>
    </source>
</reference>
<keyword evidence="2" id="KW-0067">ATP-binding</keyword>
<proteinExistence type="predicted"/>
<dbReference type="SUPFAM" id="SSF56112">
    <property type="entry name" value="Protein kinase-like (PK-like)"/>
    <property type="match status" value="1"/>
</dbReference>
<dbReference type="EMBL" id="CM002926">
    <property type="protein sequence ID" value="KGN50947.1"/>
    <property type="molecule type" value="Genomic_DNA"/>
</dbReference>
<dbReference type="GO" id="GO:0004672">
    <property type="term" value="F:protein kinase activity"/>
    <property type="evidence" value="ECO:0007669"/>
    <property type="project" value="InterPro"/>
</dbReference>
<sequence>MLRVLKFMHTVDVYHRDLKPKNILANANCKLKICYFGLARVAFSDTPTKENDGESAPVLPLARKEFSLPRYEEQVWGSSFLQGSLFMIVSTVCTNLVSPDHEPFWRNPKVCNDSMGLPDRTFGNLSKAHPPPKVPTGMNIFLMDSPLKVSLFFSVDKFF</sequence>
<keyword evidence="1" id="KW-0547">Nucleotide-binding</keyword>
<feature type="domain" description="Protein kinase" evidence="3">
    <location>
        <begin position="1"/>
        <end position="159"/>
    </location>
</feature>
<dbReference type="InterPro" id="IPR011009">
    <property type="entry name" value="Kinase-like_dom_sf"/>
</dbReference>
<dbReference type="PANTHER" id="PTHR24055">
    <property type="entry name" value="MITOGEN-ACTIVATED PROTEIN KINASE"/>
    <property type="match status" value="1"/>
</dbReference>
<organism evidence="4 5">
    <name type="scientific">Cucumis sativus</name>
    <name type="common">Cucumber</name>
    <dbReference type="NCBI Taxonomy" id="3659"/>
    <lineage>
        <taxon>Eukaryota</taxon>
        <taxon>Viridiplantae</taxon>
        <taxon>Streptophyta</taxon>
        <taxon>Embryophyta</taxon>
        <taxon>Tracheophyta</taxon>
        <taxon>Spermatophyta</taxon>
        <taxon>Magnoliopsida</taxon>
        <taxon>eudicotyledons</taxon>
        <taxon>Gunneridae</taxon>
        <taxon>Pentapetalae</taxon>
        <taxon>rosids</taxon>
        <taxon>fabids</taxon>
        <taxon>Cucurbitales</taxon>
        <taxon>Cucurbitaceae</taxon>
        <taxon>Benincaseae</taxon>
        <taxon>Cucumis</taxon>
    </lineage>
</organism>
<reference evidence="4 5" key="3">
    <citation type="journal article" date="2010" name="BMC Genomics">
        <title>Transcriptome sequencing and comparative analysis of cucumber flowers with different sex types.</title>
        <authorList>
            <person name="Guo S."/>
            <person name="Zheng Y."/>
            <person name="Joung J.G."/>
            <person name="Liu S."/>
            <person name="Zhang Z."/>
            <person name="Crasta O.R."/>
            <person name="Sobral B.W."/>
            <person name="Xu Y."/>
            <person name="Huang S."/>
            <person name="Fei Z."/>
        </authorList>
    </citation>
    <scope>NUCLEOTIDE SEQUENCE [LARGE SCALE GENOMIC DNA]</scope>
    <source>
        <strain evidence="5">cv. 9930</strain>
    </source>
</reference>
<dbReference type="eggNOG" id="KOG0660">
    <property type="taxonomic scope" value="Eukaryota"/>
</dbReference>
<reference evidence="4 5" key="1">
    <citation type="journal article" date="2009" name="Nat. Genet.">
        <title>The genome of the cucumber, Cucumis sativus L.</title>
        <authorList>
            <person name="Huang S."/>
            <person name="Li R."/>
            <person name="Zhang Z."/>
            <person name="Li L."/>
            <person name="Gu X."/>
            <person name="Fan W."/>
            <person name="Lucas W.J."/>
            <person name="Wang X."/>
            <person name="Xie B."/>
            <person name="Ni P."/>
            <person name="Ren Y."/>
            <person name="Zhu H."/>
            <person name="Li J."/>
            <person name="Lin K."/>
            <person name="Jin W."/>
            <person name="Fei Z."/>
            <person name="Li G."/>
            <person name="Staub J."/>
            <person name="Kilian A."/>
            <person name="van der Vossen E.A."/>
            <person name="Wu Y."/>
            <person name="Guo J."/>
            <person name="He J."/>
            <person name="Jia Z."/>
            <person name="Ren Y."/>
            <person name="Tian G."/>
            <person name="Lu Y."/>
            <person name="Ruan J."/>
            <person name="Qian W."/>
            <person name="Wang M."/>
            <person name="Huang Q."/>
            <person name="Li B."/>
            <person name="Xuan Z."/>
            <person name="Cao J."/>
            <person name="Asan"/>
            <person name="Wu Z."/>
            <person name="Zhang J."/>
            <person name="Cai Q."/>
            <person name="Bai Y."/>
            <person name="Zhao B."/>
            <person name="Han Y."/>
            <person name="Li Y."/>
            <person name="Li X."/>
            <person name="Wang S."/>
            <person name="Shi Q."/>
            <person name="Liu S."/>
            <person name="Cho W.K."/>
            <person name="Kim J.Y."/>
            <person name="Xu Y."/>
            <person name="Heller-Uszynska K."/>
            <person name="Miao H."/>
            <person name="Cheng Z."/>
            <person name="Zhang S."/>
            <person name="Wu J."/>
            <person name="Yang Y."/>
            <person name="Kang H."/>
            <person name="Li M."/>
            <person name="Liang H."/>
            <person name="Ren X."/>
            <person name="Shi Z."/>
            <person name="Wen M."/>
            <person name="Jian M."/>
            <person name="Yang H."/>
            <person name="Zhang G."/>
            <person name="Yang Z."/>
            <person name="Chen R."/>
            <person name="Liu S."/>
            <person name="Li J."/>
            <person name="Ma L."/>
            <person name="Liu H."/>
            <person name="Zhou Y."/>
            <person name="Zhao J."/>
            <person name="Fang X."/>
            <person name="Li G."/>
            <person name="Fang L."/>
            <person name="Li Y."/>
            <person name="Liu D."/>
            <person name="Zheng H."/>
            <person name="Zhang Y."/>
            <person name="Qin N."/>
            <person name="Li Z."/>
            <person name="Yang G."/>
            <person name="Yang S."/>
            <person name="Bolund L."/>
            <person name="Kristiansen K."/>
            <person name="Zheng H."/>
            <person name="Li S."/>
            <person name="Zhang X."/>
            <person name="Yang H."/>
            <person name="Wang J."/>
            <person name="Sun R."/>
            <person name="Zhang B."/>
            <person name="Jiang S."/>
            <person name="Wang J."/>
            <person name="Du Y."/>
            <person name="Li S."/>
        </authorList>
    </citation>
    <scope>NUCLEOTIDE SEQUENCE [LARGE SCALE GENOMIC DNA]</scope>
    <source>
        <strain evidence="5">cv. 9930</strain>
    </source>
</reference>
<dbReference type="Pfam" id="PF00069">
    <property type="entry name" value="Pkinase"/>
    <property type="match status" value="1"/>
</dbReference>
<dbReference type="InterPro" id="IPR000719">
    <property type="entry name" value="Prot_kinase_dom"/>
</dbReference>
<protein>
    <recommendedName>
        <fullName evidence="3">Protein kinase domain-containing protein</fullName>
    </recommendedName>
</protein>
<gene>
    <name evidence="4" type="ORF">Csa_5G359150</name>
</gene>
<evidence type="ECO:0000256" key="1">
    <source>
        <dbReference type="ARBA" id="ARBA00022741"/>
    </source>
</evidence>
<evidence type="ECO:0000256" key="2">
    <source>
        <dbReference type="ARBA" id="ARBA00022840"/>
    </source>
</evidence>
<dbReference type="InterPro" id="IPR050117">
    <property type="entry name" value="MAPK"/>
</dbReference>
<dbReference type="Gene3D" id="1.10.510.10">
    <property type="entry name" value="Transferase(Phosphotransferase) domain 1"/>
    <property type="match status" value="1"/>
</dbReference>
<accession>A0A0A0KRD8</accession>
<dbReference type="STRING" id="3659.A0A0A0KRD8"/>
<name>A0A0A0KRD8_CUCSA</name>